<name>A0ABW2RSL3_9NOCA</name>
<keyword evidence="4" id="KW-1185">Reference proteome</keyword>
<gene>
    <name evidence="3" type="ORF">ACFQS9_02845</name>
</gene>
<dbReference type="Proteomes" id="UP001596484">
    <property type="component" value="Unassembled WGS sequence"/>
</dbReference>
<sequence length="258" mass="26887">MTRRIVVTGSASGIGRATAELLRERGDEVIGVDLRDADIAADLSTPEGRVAAAAAVAARCPDGIDAVVACAGLSGVTPLLVRVNYFGVTELLTALRPLLAKSAEPRAVVIGSISGTMPHDAELVEACLAGDEQLAVKLAQAAVDRGEPRRLYPSSKAALARWIRRTAIAPGWADAGIPLNAVAPGNVLTPMMLPILDDPAMKKVMDQAVPMPLNGYAKPEVLARALTWLVSPENSHITGQTIYVDGGAEATTRGDGVW</sequence>
<protein>
    <submittedName>
        <fullName evidence="3">SDR family oxidoreductase</fullName>
    </submittedName>
</protein>
<accession>A0ABW2RSL3</accession>
<evidence type="ECO:0000256" key="2">
    <source>
        <dbReference type="ARBA" id="ARBA00023002"/>
    </source>
</evidence>
<comment type="caution">
    <text evidence="3">The sequence shown here is derived from an EMBL/GenBank/DDBJ whole genome shotgun (WGS) entry which is preliminary data.</text>
</comment>
<dbReference type="RefSeq" id="WP_378401337.1">
    <property type="nucleotide sequence ID" value="NZ_JBHTCS010000002.1"/>
</dbReference>
<evidence type="ECO:0000256" key="1">
    <source>
        <dbReference type="ARBA" id="ARBA00006484"/>
    </source>
</evidence>
<dbReference type="InterPro" id="IPR036291">
    <property type="entry name" value="NAD(P)-bd_dom_sf"/>
</dbReference>
<dbReference type="EMBL" id="JBHTCS010000002">
    <property type="protein sequence ID" value="MFC7446820.1"/>
    <property type="molecule type" value="Genomic_DNA"/>
</dbReference>
<dbReference type="Pfam" id="PF13561">
    <property type="entry name" value="adh_short_C2"/>
    <property type="match status" value="1"/>
</dbReference>
<evidence type="ECO:0000313" key="4">
    <source>
        <dbReference type="Proteomes" id="UP001596484"/>
    </source>
</evidence>
<dbReference type="PRINTS" id="PR00081">
    <property type="entry name" value="GDHRDH"/>
</dbReference>
<dbReference type="Gene3D" id="3.40.50.720">
    <property type="entry name" value="NAD(P)-binding Rossmann-like Domain"/>
    <property type="match status" value="1"/>
</dbReference>
<comment type="similarity">
    <text evidence="1">Belongs to the short-chain dehydrogenases/reductases (SDR) family.</text>
</comment>
<reference evidence="4" key="1">
    <citation type="journal article" date="2019" name="Int. J. Syst. Evol. Microbiol.">
        <title>The Global Catalogue of Microorganisms (GCM) 10K type strain sequencing project: providing services to taxonomists for standard genome sequencing and annotation.</title>
        <authorList>
            <consortium name="The Broad Institute Genomics Platform"/>
            <consortium name="The Broad Institute Genome Sequencing Center for Infectious Disease"/>
            <person name="Wu L."/>
            <person name="Ma J."/>
        </authorList>
    </citation>
    <scope>NUCLEOTIDE SEQUENCE [LARGE SCALE GENOMIC DNA]</scope>
    <source>
        <strain evidence="4">ICMP 19430</strain>
    </source>
</reference>
<proteinExistence type="inferred from homology"/>
<dbReference type="SUPFAM" id="SSF51735">
    <property type="entry name" value="NAD(P)-binding Rossmann-fold domains"/>
    <property type="match status" value="1"/>
</dbReference>
<dbReference type="PANTHER" id="PTHR24321:SF8">
    <property type="entry name" value="ESTRADIOL 17-BETA-DEHYDROGENASE 8-RELATED"/>
    <property type="match status" value="1"/>
</dbReference>
<keyword evidence="2" id="KW-0560">Oxidoreductase</keyword>
<dbReference type="InterPro" id="IPR002347">
    <property type="entry name" value="SDR_fam"/>
</dbReference>
<dbReference type="PANTHER" id="PTHR24321">
    <property type="entry name" value="DEHYDROGENASES, SHORT CHAIN"/>
    <property type="match status" value="1"/>
</dbReference>
<organism evidence="3 4">
    <name type="scientific">Rhodococcus daqingensis</name>
    <dbReference type="NCBI Taxonomy" id="2479363"/>
    <lineage>
        <taxon>Bacteria</taxon>
        <taxon>Bacillati</taxon>
        <taxon>Actinomycetota</taxon>
        <taxon>Actinomycetes</taxon>
        <taxon>Mycobacteriales</taxon>
        <taxon>Nocardiaceae</taxon>
        <taxon>Rhodococcus</taxon>
    </lineage>
</organism>
<evidence type="ECO:0000313" key="3">
    <source>
        <dbReference type="EMBL" id="MFC7446820.1"/>
    </source>
</evidence>